<accession>A0ABQ6MWZ4</accession>
<proteinExistence type="predicted"/>
<dbReference type="EMBL" id="BRYB01004622">
    <property type="protein sequence ID" value="GMI34257.1"/>
    <property type="molecule type" value="Genomic_DNA"/>
</dbReference>
<feature type="non-terminal residue" evidence="1">
    <location>
        <position position="53"/>
    </location>
</feature>
<comment type="caution">
    <text evidence="1">The sequence shown here is derived from an EMBL/GenBank/DDBJ whole genome shotgun (WGS) entry which is preliminary data.</text>
</comment>
<sequence>MAERLLAPDENVEVLDQELMRVVLDLYTRGHSAPAAAADRILELVETSTIDWR</sequence>
<gene>
    <name evidence="1" type="ORF">TeGR_g5437</name>
</gene>
<name>A0ABQ6MWZ4_9STRA</name>
<dbReference type="Proteomes" id="UP001165060">
    <property type="component" value="Unassembled WGS sequence"/>
</dbReference>
<organism evidence="1 2">
    <name type="scientific">Tetraparma gracilis</name>
    <dbReference type="NCBI Taxonomy" id="2962635"/>
    <lineage>
        <taxon>Eukaryota</taxon>
        <taxon>Sar</taxon>
        <taxon>Stramenopiles</taxon>
        <taxon>Ochrophyta</taxon>
        <taxon>Bolidophyceae</taxon>
        <taxon>Parmales</taxon>
        <taxon>Triparmaceae</taxon>
        <taxon>Tetraparma</taxon>
    </lineage>
</organism>
<evidence type="ECO:0000313" key="1">
    <source>
        <dbReference type="EMBL" id="GMI34257.1"/>
    </source>
</evidence>
<reference evidence="1 2" key="1">
    <citation type="journal article" date="2023" name="Commun. Biol.">
        <title>Genome analysis of Parmales, the sister group of diatoms, reveals the evolutionary specialization of diatoms from phago-mixotrophs to photoautotrophs.</title>
        <authorList>
            <person name="Ban H."/>
            <person name="Sato S."/>
            <person name="Yoshikawa S."/>
            <person name="Yamada K."/>
            <person name="Nakamura Y."/>
            <person name="Ichinomiya M."/>
            <person name="Sato N."/>
            <person name="Blanc-Mathieu R."/>
            <person name="Endo H."/>
            <person name="Kuwata A."/>
            <person name="Ogata H."/>
        </authorList>
    </citation>
    <scope>NUCLEOTIDE SEQUENCE [LARGE SCALE GENOMIC DNA]</scope>
</reference>
<protein>
    <submittedName>
        <fullName evidence="1">Uncharacterized protein</fullName>
    </submittedName>
</protein>
<keyword evidence="2" id="KW-1185">Reference proteome</keyword>
<evidence type="ECO:0000313" key="2">
    <source>
        <dbReference type="Proteomes" id="UP001165060"/>
    </source>
</evidence>